<dbReference type="Proteomes" id="UP000326565">
    <property type="component" value="Unassembled WGS sequence"/>
</dbReference>
<protein>
    <submittedName>
        <fullName evidence="2">Glyoxalase/Bleomycin resistance protein/Dihydroxybiphenyl dioxygenase</fullName>
    </submittedName>
</protein>
<evidence type="ECO:0000313" key="3">
    <source>
        <dbReference type="Proteomes" id="UP000326565"/>
    </source>
</evidence>
<dbReference type="Gene3D" id="3.10.180.10">
    <property type="entry name" value="2,3-Dihydroxybiphenyl 1,2-Dioxygenase, domain 1"/>
    <property type="match status" value="1"/>
</dbReference>
<name>A0A5N5WRG0_9EURO</name>
<dbReference type="InterPro" id="IPR004360">
    <property type="entry name" value="Glyas_Fos-R_dOase_dom"/>
</dbReference>
<organism evidence="2 3">
    <name type="scientific">Aspergillus leporis</name>
    <dbReference type="NCBI Taxonomy" id="41062"/>
    <lineage>
        <taxon>Eukaryota</taxon>
        <taxon>Fungi</taxon>
        <taxon>Dikarya</taxon>
        <taxon>Ascomycota</taxon>
        <taxon>Pezizomycotina</taxon>
        <taxon>Eurotiomycetes</taxon>
        <taxon>Eurotiomycetidae</taxon>
        <taxon>Eurotiales</taxon>
        <taxon>Aspergillaceae</taxon>
        <taxon>Aspergillus</taxon>
        <taxon>Aspergillus subgen. Circumdati</taxon>
    </lineage>
</organism>
<dbReference type="GO" id="GO:0051213">
    <property type="term" value="F:dioxygenase activity"/>
    <property type="evidence" value="ECO:0007669"/>
    <property type="project" value="UniProtKB-KW"/>
</dbReference>
<proteinExistence type="predicted"/>
<keyword evidence="2" id="KW-0560">Oxidoreductase</keyword>
<reference evidence="2 3" key="1">
    <citation type="submission" date="2019-04" db="EMBL/GenBank/DDBJ databases">
        <title>Friends and foes A comparative genomics study of 23 Aspergillus species from section Flavi.</title>
        <authorList>
            <consortium name="DOE Joint Genome Institute"/>
            <person name="Kjaerbolling I."/>
            <person name="Vesth T."/>
            <person name="Frisvad J.C."/>
            <person name="Nybo J.L."/>
            <person name="Theobald S."/>
            <person name="Kildgaard S."/>
            <person name="Isbrandt T."/>
            <person name="Kuo A."/>
            <person name="Sato A."/>
            <person name="Lyhne E.K."/>
            <person name="Kogle M.E."/>
            <person name="Wiebenga A."/>
            <person name="Kun R.S."/>
            <person name="Lubbers R.J."/>
            <person name="Makela M.R."/>
            <person name="Barry K."/>
            <person name="Chovatia M."/>
            <person name="Clum A."/>
            <person name="Daum C."/>
            <person name="Haridas S."/>
            <person name="He G."/>
            <person name="LaButti K."/>
            <person name="Lipzen A."/>
            <person name="Mondo S."/>
            <person name="Riley R."/>
            <person name="Salamov A."/>
            <person name="Simmons B.A."/>
            <person name="Magnuson J.K."/>
            <person name="Henrissat B."/>
            <person name="Mortensen U.H."/>
            <person name="Larsen T.O."/>
            <person name="Devries R.P."/>
            <person name="Grigoriev I.V."/>
            <person name="Machida M."/>
            <person name="Baker S.E."/>
            <person name="Andersen M.R."/>
        </authorList>
    </citation>
    <scope>NUCLEOTIDE SEQUENCE [LARGE SCALE GENOMIC DNA]</scope>
    <source>
        <strain evidence="2 3">CBS 151.66</strain>
    </source>
</reference>
<accession>A0A5N5WRG0</accession>
<sequence length="143" mass="15509">MPQDSLPLSHISIGVRNFEISKKFYSATLSPLGLGLVYERCTSLSRSEPRTLGYGPDEDNEIVNIFEHGDEAHAPGRGCHIAFNASSHNIVVAFYTAAIANGGICNGKPGLREHYGHTYFAAFVIDPDGWRLEAVCKSAPAKC</sequence>
<evidence type="ECO:0000313" key="2">
    <source>
        <dbReference type="EMBL" id="KAB8069672.1"/>
    </source>
</evidence>
<dbReference type="PROSITE" id="PS51819">
    <property type="entry name" value="VOC"/>
    <property type="match status" value="1"/>
</dbReference>
<keyword evidence="3" id="KW-1185">Reference proteome</keyword>
<feature type="domain" description="VOC" evidence="1">
    <location>
        <begin position="7"/>
        <end position="137"/>
    </location>
</feature>
<keyword evidence="2" id="KW-0223">Dioxygenase</keyword>
<dbReference type="CDD" id="cd07262">
    <property type="entry name" value="VOC_like"/>
    <property type="match status" value="1"/>
</dbReference>
<evidence type="ECO:0000259" key="1">
    <source>
        <dbReference type="PROSITE" id="PS51819"/>
    </source>
</evidence>
<dbReference type="OrthoDB" id="10249419at2759"/>
<dbReference type="AlphaFoldDB" id="A0A5N5WRG0"/>
<dbReference type="SUPFAM" id="SSF54593">
    <property type="entry name" value="Glyoxalase/Bleomycin resistance protein/Dihydroxybiphenyl dioxygenase"/>
    <property type="match status" value="1"/>
</dbReference>
<dbReference type="InterPro" id="IPR029068">
    <property type="entry name" value="Glyas_Bleomycin-R_OHBP_Dase"/>
</dbReference>
<dbReference type="PANTHER" id="PTHR35006">
    <property type="entry name" value="GLYOXALASE FAMILY PROTEIN (AFU_ORTHOLOGUE AFUA_5G14830)"/>
    <property type="match status" value="1"/>
</dbReference>
<gene>
    <name evidence="2" type="ORF">BDV29DRAFT_182300</name>
</gene>
<dbReference type="PANTHER" id="PTHR35006:SF2">
    <property type="entry name" value="GLYOXALASE FAMILY PROTEIN (AFU_ORTHOLOGUE AFUA_5G14830)"/>
    <property type="match status" value="1"/>
</dbReference>
<dbReference type="Pfam" id="PF00903">
    <property type="entry name" value="Glyoxalase"/>
    <property type="match status" value="1"/>
</dbReference>
<dbReference type="InterPro" id="IPR037523">
    <property type="entry name" value="VOC_core"/>
</dbReference>
<dbReference type="EMBL" id="ML732331">
    <property type="protein sequence ID" value="KAB8069672.1"/>
    <property type="molecule type" value="Genomic_DNA"/>
</dbReference>